<evidence type="ECO:0000259" key="2">
    <source>
        <dbReference type="PROSITE" id="PS50056"/>
    </source>
</evidence>
<dbReference type="PANTHER" id="PTHR31126">
    <property type="entry name" value="TYROSINE-PROTEIN PHOSPHATASE"/>
    <property type="match status" value="1"/>
</dbReference>
<dbReference type="EMBL" id="CP060714">
    <property type="protein sequence ID" value="QNN57188.1"/>
    <property type="molecule type" value="Genomic_DNA"/>
</dbReference>
<reference evidence="3 4" key="1">
    <citation type="submission" date="2020-08" db="EMBL/GenBank/DDBJ databases">
        <title>Genome sequence of Diaphorobacter ruginosibacter DSM 27467T.</title>
        <authorList>
            <person name="Hyun D.-W."/>
            <person name="Bae J.-W."/>
        </authorList>
    </citation>
    <scope>NUCLEOTIDE SEQUENCE [LARGE SCALE GENOMIC DNA]</scope>
    <source>
        <strain evidence="3 4">DSM 27467</strain>
    </source>
</reference>
<dbReference type="InterPro" id="IPR029021">
    <property type="entry name" value="Prot-tyrosine_phosphatase-like"/>
</dbReference>
<evidence type="ECO:0000256" key="1">
    <source>
        <dbReference type="ARBA" id="ARBA00009580"/>
    </source>
</evidence>
<dbReference type="InterPro" id="IPR016130">
    <property type="entry name" value="Tyr_Pase_AS"/>
</dbReference>
<dbReference type="PANTHER" id="PTHR31126:SF1">
    <property type="entry name" value="TYROSINE SPECIFIC PROTEIN PHOSPHATASES DOMAIN-CONTAINING PROTEIN"/>
    <property type="match status" value="1"/>
</dbReference>
<proteinExistence type="inferred from homology"/>
<comment type="similarity">
    <text evidence="1">Belongs to the protein-tyrosine phosphatase family.</text>
</comment>
<accession>A0A7G9RNL3</accession>
<protein>
    <submittedName>
        <fullName evidence="3">Tyrosine-protein phosphatase</fullName>
    </submittedName>
</protein>
<dbReference type="PROSITE" id="PS00383">
    <property type="entry name" value="TYR_PHOSPHATASE_1"/>
    <property type="match status" value="1"/>
</dbReference>
<dbReference type="Gene3D" id="3.90.190.10">
    <property type="entry name" value="Protein tyrosine phosphatase superfamily"/>
    <property type="match status" value="1"/>
</dbReference>
<dbReference type="AlphaFoldDB" id="A0A7G9RNL3"/>
<dbReference type="InterPro" id="IPR026893">
    <property type="entry name" value="Tyr/Ser_Pase_IphP-type"/>
</dbReference>
<name>A0A7G9RNL3_9BURK</name>
<dbReference type="PROSITE" id="PS50056">
    <property type="entry name" value="TYR_PHOSPHATASE_2"/>
    <property type="match status" value="1"/>
</dbReference>
<dbReference type="KEGG" id="drg:H9K76_22455"/>
<organism evidence="3 4">
    <name type="scientific">Diaphorobacter ruginosibacter</name>
    <dbReference type="NCBI Taxonomy" id="1715720"/>
    <lineage>
        <taxon>Bacteria</taxon>
        <taxon>Pseudomonadati</taxon>
        <taxon>Pseudomonadota</taxon>
        <taxon>Betaproteobacteria</taxon>
        <taxon>Burkholderiales</taxon>
        <taxon>Comamonadaceae</taxon>
        <taxon>Diaphorobacter</taxon>
    </lineage>
</organism>
<dbReference type="Pfam" id="PF13350">
    <property type="entry name" value="Y_phosphatase3"/>
    <property type="match status" value="1"/>
</dbReference>
<evidence type="ECO:0000313" key="4">
    <source>
        <dbReference type="Proteomes" id="UP000515811"/>
    </source>
</evidence>
<dbReference type="GO" id="GO:0004721">
    <property type="term" value="F:phosphoprotein phosphatase activity"/>
    <property type="evidence" value="ECO:0007669"/>
    <property type="project" value="InterPro"/>
</dbReference>
<dbReference type="RefSeq" id="WP_187597453.1">
    <property type="nucleotide sequence ID" value="NZ_CP060714.1"/>
</dbReference>
<evidence type="ECO:0000313" key="3">
    <source>
        <dbReference type="EMBL" id="QNN57188.1"/>
    </source>
</evidence>
<gene>
    <name evidence="3" type="ORF">H9K76_22455</name>
</gene>
<dbReference type="Proteomes" id="UP000515811">
    <property type="component" value="Chromosome"/>
</dbReference>
<dbReference type="SUPFAM" id="SSF52799">
    <property type="entry name" value="(Phosphotyrosine protein) phosphatases II"/>
    <property type="match status" value="1"/>
</dbReference>
<feature type="domain" description="Tyrosine specific protein phosphatases" evidence="2">
    <location>
        <begin position="126"/>
        <end position="176"/>
    </location>
</feature>
<dbReference type="InterPro" id="IPR000387">
    <property type="entry name" value="Tyr_Pase_dom"/>
</dbReference>
<sequence length="252" mass="27840">MDQYSRTLNLAGASNFRDLGGYAGEDGRVVRWRRLFRSDHLAALTAQDTLALAGLGVTRTLDFRGDAERAAQAYALPNVRYHALSIEPTVVQRAKEMALAGEEMTAPVAVRLMQDTYRAFVANNARQYAELFEHLLENDAPLVFHCTAGKDRTGFAAALILMALGVPRSVVMEDYLLTNGLYQRPTSLVTGSAPEEVLNVIWRVQEDFLDAALDAVDGDYGGLDRYLSDQLSVGDAERARLKQLYLEPRVQG</sequence>
<keyword evidence="4" id="KW-1185">Reference proteome</keyword>